<organism evidence="1 2">
    <name type="scientific">Trifolium medium</name>
    <dbReference type="NCBI Taxonomy" id="97028"/>
    <lineage>
        <taxon>Eukaryota</taxon>
        <taxon>Viridiplantae</taxon>
        <taxon>Streptophyta</taxon>
        <taxon>Embryophyta</taxon>
        <taxon>Tracheophyta</taxon>
        <taxon>Spermatophyta</taxon>
        <taxon>Magnoliopsida</taxon>
        <taxon>eudicotyledons</taxon>
        <taxon>Gunneridae</taxon>
        <taxon>Pentapetalae</taxon>
        <taxon>rosids</taxon>
        <taxon>fabids</taxon>
        <taxon>Fabales</taxon>
        <taxon>Fabaceae</taxon>
        <taxon>Papilionoideae</taxon>
        <taxon>50 kb inversion clade</taxon>
        <taxon>NPAAA clade</taxon>
        <taxon>Hologalegina</taxon>
        <taxon>IRL clade</taxon>
        <taxon>Trifolieae</taxon>
        <taxon>Trifolium</taxon>
    </lineage>
</organism>
<name>A0A392NZ70_9FABA</name>
<feature type="non-terminal residue" evidence="1">
    <location>
        <position position="50"/>
    </location>
</feature>
<keyword evidence="2" id="KW-1185">Reference proteome</keyword>
<accession>A0A392NZ70</accession>
<protein>
    <submittedName>
        <fullName evidence="1">Uncharacterized protein</fullName>
    </submittedName>
</protein>
<evidence type="ECO:0000313" key="2">
    <source>
        <dbReference type="Proteomes" id="UP000265520"/>
    </source>
</evidence>
<proteinExistence type="predicted"/>
<dbReference type="EMBL" id="LXQA010057475">
    <property type="protein sequence ID" value="MCI05083.1"/>
    <property type="molecule type" value="Genomic_DNA"/>
</dbReference>
<comment type="caution">
    <text evidence="1">The sequence shown here is derived from an EMBL/GenBank/DDBJ whole genome shotgun (WGS) entry which is preliminary data.</text>
</comment>
<reference evidence="1 2" key="1">
    <citation type="journal article" date="2018" name="Front. Plant Sci.">
        <title>Red Clover (Trifolium pratense) and Zigzag Clover (T. medium) - A Picture of Genomic Similarities and Differences.</title>
        <authorList>
            <person name="Dluhosova J."/>
            <person name="Istvanek J."/>
            <person name="Nedelnik J."/>
            <person name="Repkova J."/>
        </authorList>
    </citation>
    <scope>NUCLEOTIDE SEQUENCE [LARGE SCALE GENOMIC DNA]</scope>
    <source>
        <strain evidence="2">cv. 10/8</strain>
        <tissue evidence="1">Leaf</tissue>
    </source>
</reference>
<sequence length="50" mass="5776">MGQLSALKSIPNRWMSRACSAIELSRRVKIRDTNVAKCFTLENSEEYNTR</sequence>
<dbReference type="AlphaFoldDB" id="A0A392NZ70"/>
<evidence type="ECO:0000313" key="1">
    <source>
        <dbReference type="EMBL" id="MCI05083.1"/>
    </source>
</evidence>
<dbReference type="Proteomes" id="UP000265520">
    <property type="component" value="Unassembled WGS sequence"/>
</dbReference>